<dbReference type="PROSITE" id="PS51257">
    <property type="entry name" value="PROKAR_LIPOPROTEIN"/>
    <property type="match status" value="1"/>
</dbReference>
<evidence type="ECO:0000259" key="7">
    <source>
        <dbReference type="Pfam" id="PF07980"/>
    </source>
</evidence>
<accession>A0ABT9BHH7</accession>
<evidence type="ECO:0000313" key="9">
    <source>
        <dbReference type="Proteomes" id="UP001176429"/>
    </source>
</evidence>
<evidence type="ECO:0000256" key="4">
    <source>
        <dbReference type="ARBA" id="ARBA00023136"/>
    </source>
</evidence>
<reference evidence="8" key="1">
    <citation type="submission" date="2023-07" db="EMBL/GenBank/DDBJ databases">
        <authorList>
            <person name="Kim M.K."/>
        </authorList>
    </citation>
    <scope>NUCLEOTIDE SEQUENCE</scope>
    <source>
        <strain evidence="8">ASUV-10-1</strain>
    </source>
</reference>
<keyword evidence="9" id="KW-1185">Reference proteome</keyword>
<evidence type="ECO:0000313" key="8">
    <source>
        <dbReference type="EMBL" id="MDO7876116.1"/>
    </source>
</evidence>
<sequence>MKKTLFNGVAALALGTALASLTTSCNKDLDQAPKYEPTPDRVYTSLAAYKGVLGKIYGGFALTSLGGAGGDSDIKGIDGGTGNYLRQLWSAQELTTDEAVVAWNDPGIQDWHNMNWDANNPLLRGLYNRAYYEISICNEFIRESSEDRLTRRLPATDVAEAQRFRAEARFLRAVSYMHVIDLFGGGPFVTEANEVGVAKPPYNTRQQLFTFVEKELLELATDAGLKKSRENEYGRVDQSAAHGMLARLYLNAGVYTGTDQYNKAAEQAQLAINGYALAKDPSTNAAGRTIVSSYGRLFLADNNTSPAKDEIIWPVLFDGTRAQTYGGTTFLVNGAVNGADANWQKAVGQSTGWGGMRATRALVDKFFILGDTAVDRRGRFWKPGQSLEIADQLQFTQGLGVFKYRNINSDGSVVEGSNNFSSVDFPMLRVADMMLIYAEAATRGNANRATALDYVNQIRRRAFGRTDLTAAYVPSDISDAQMTSDFILDERARELHWEGLRRSDLIRYNRFTENTYLWPWKGGSAAGRGVDARFKLFPIPNSDITANSNLIQNPGYL</sequence>
<dbReference type="RefSeq" id="WP_305007468.1">
    <property type="nucleotide sequence ID" value="NZ_JAUQSY010000009.1"/>
</dbReference>
<feature type="domain" description="RagB/SusD" evidence="7">
    <location>
        <begin position="395"/>
        <end position="556"/>
    </location>
</feature>
<dbReference type="Gene3D" id="1.25.40.10">
    <property type="entry name" value="Tetratricopeptide repeat domain"/>
    <property type="match status" value="1"/>
</dbReference>
<keyword evidence="4" id="KW-0472">Membrane</keyword>
<dbReference type="InterPro" id="IPR012944">
    <property type="entry name" value="SusD_RagB_dom"/>
</dbReference>
<dbReference type="Gene3D" id="1.25.40.390">
    <property type="match status" value="1"/>
</dbReference>
<evidence type="ECO:0000256" key="2">
    <source>
        <dbReference type="ARBA" id="ARBA00006275"/>
    </source>
</evidence>
<comment type="subcellular location">
    <subcellularLocation>
        <location evidence="1">Cell outer membrane</location>
    </subcellularLocation>
</comment>
<feature type="chain" id="PRO_5046784280" evidence="6">
    <location>
        <begin position="20"/>
        <end position="557"/>
    </location>
</feature>
<organism evidence="8 9">
    <name type="scientific">Hymenobacter aranciens</name>
    <dbReference type="NCBI Taxonomy" id="3063996"/>
    <lineage>
        <taxon>Bacteria</taxon>
        <taxon>Pseudomonadati</taxon>
        <taxon>Bacteroidota</taxon>
        <taxon>Cytophagia</taxon>
        <taxon>Cytophagales</taxon>
        <taxon>Hymenobacteraceae</taxon>
        <taxon>Hymenobacter</taxon>
    </lineage>
</organism>
<evidence type="ECO:0000256" key="6">
    <source>
        <dbReference type="SAM" id="SignalP"/>
    </source>
</evidence>
<dbReference type="Pfam" id="PF07980">
    <property type="entry name" value="SusD_RagB"/>
    <property type="match status" value="1"/>
</dbReference>
<proteinExistence type="inferred from homology"/>
<comment type="caution">
    <text evidence="8">The sequence shown here is derived from an EMBL/GenBank/DDBJ whole genome shotgun (WGS) entry which is preliminary data.</text>
</comment>
<dbReference type="Gene3D" id="1.10.3780.10">
    <property type="entry name" value="SusD-like"/>
    <property type="match status" value="1"/>
</dbReference>
<evidence type="ECO:0000256" key="5">
    <source>
        <dbReference type="ARBA" id="ARBA00023237"/>
    </source>
</evidence>
<keyword evidence="3 6" id="KW-0732">Signal</keyword>
<evidence type="ECO:0000256" key="3">
    <source>
        <dbReference type="ARBA" id="ARBA00022729"/>
    </source>
</evidence>
<dbReference type="EMBL" id="JAUQSY010000009">
    <property type="protein sequence ID" value="MDO7876116.1"/>
    <property type="molecule type" value="Genomic_DNA"/>
</dbReference>
<dbReference type="Proteomes" id="UP001176429">
    <property type="component" value="Unassembled WGS sequence"/>
</dbReference>
<name>A0ABT9BHH7_9BACT</name>
<dbReference type="SUPFAM" id="SSF48452">
    <property type="entry name" value="TPR-like"/>
    <property type="match status" value="1"/>
</dbReference>
<comment type="similarity">
    <text evidence="2">Belongs to the SusD family.</text>
</comment>
<dbReference type="CDD" id="cd08977">
    <property type="entry name" value="SusD"/>
    <property type="match status" value="1"/>
</dbReference>
<protein>
    <submittedName>
        <fullName evidence="8">RagB/SusD family nutrient uptake outer membrane protein</fullName>
    </submittedName>
</protein>
<dbReference type="InterPro" id="IPR011990">
    <property type="entry name" value="TPR-like_helical_dom_sf"/>
</dbReference>
<feature type="signal peptide" evidence="6">
    <location>
        <begin position="1"/>
        <end position="19"/>
    </location>
</feature>
<gene>
    <name evidence="8" type="ORF">Q5H93_15335</name>
</gene>
<keyword evidence="5" id="KW-0998">Cell outer membrane</keyword>
<evidence type="ECO:0000256" key="1">
    <source>
        <dbReference type="ARBA" id="ARBA00004442"/>
    </source>
</evidence>